<feature type="domain" description="B30.2/SPRY" evidence="2">
    <location>
        <begin position="115"/>
        <end position="312"/>
    </location>
</feature>
<dbReference type="PRINTS" id="PR01407">
    <property type="entry name" value="BUTYPHLNCDUF"/>
</dbReference>
<dbReference type="SMART" id="SM00449">
    <property type="entry name" value="SPRY"/>
    <property type="match status" value="1"/>
</dbReference>
<dbReference type="InterPro" id="IPR050143">
    <property type="entry name" value="TRIM/RBCC"/>
</dbReference>
<dbReference type="GeneTree" id="ENSGT00940000154294"/>
<organism evidence="3 4">
    <name type="scientific">Scleropages formosus</name>
    <name type="common">Asian bonytongue</name>
    <name type="synonym">Osteoglossum formosum</name>
    <dbReference type="NCBI Taxonomy" id="113540"/>
    <lineage>
        <taxon>Eukaryota</taxon>
        <taxon>Metazoa</taxon>
        <taxon>Chordata</taxon>
        <taxon>Craniata</taxon>
        <taxon>Vertebrata</taxon>
        <taxon>Euteleostomi</taxon>
        <taxon>Actinopterygii</taxon>
        <taxon>Neopterygii</taxon>
        <taxon>Teleostei</taxon>
        <taxon>Osteoglossocephala</taxon>
        <taxon>Osteoglossomorpha</taxon>
        <taxon>Osteoglossiformes</taxon>
        <taxon>Osteoglossidae</taxon>
        <taxon>Scleropages</taxon>
    </lineage>
</organism>
<dbReference type="InterPro" id="IPR001870">
    <property type="entry name" value="B30.2/SPRY"/>
</dbReference>
<keyword evidence="4" id="KW-1185">Reference proteome</keyword>
<protein>
    <recommendedName>
        <fullName evidence="2">B30.2/SPRY domain-containing protein</fullName>
    </recommendedName>
</protein>
<evidence type="ECO:0000256" key="1">
    <source>
        <dbReference type="SAM" id="Coils"/>
    </source>
</evidence>
<dbReference type="AlphaFoldDB" id="A0A8D0CFV8"/>
<dbReference type="InterPro" id="IPR003877">
    <property type="entry name" value="SPRY_dom"/>
</dbReference>
<evidence type="ECO:0000313" key="3">
    <source>
        <dbReference type="Ensembl" id="ENSSFOP00015064474.1"/>
    </source>
</evidence>
<reference evidence="3 4" key="1">
    <citation type="submission" date="2019-04" db="EMBL/GenBank/DDBJ databases">
        <authorList>
            <consortium name="Wellcome Sanger Institute Data Sharing"/>
        </authorList>
    </citation>
    <scope>NUCLEOTIDE SEQUENCE [LARGE SCALE GENOMIC DNA]</scope>
</reference>
<keyword evidence="1" id="KW-0175">Coiled coil</keyword>
<dbReference type="InterPro" id="IPR013320">
    <property type="entry name" value="ConA-like_dom_sf"/>
</dbReference>
<accession>A0A8D0CFV8</accession>
<dbReference type="InterPro" id="IPR003879">
    <property type="entry name" value="Butyrophylin_SPRY"/>
</dbReference>
<feature type="coiled-coil region" evidence="1">
    <location>
        <begin position="81"/>
        <end position="129"/>
    </location>
</feature>
<dbReference type="Gene3D" id="2.60.120.920">
    <property type="match status" value="1"/>
</dbReference>
<dbReference type="SUPFAM" id="SSF49899">
    <property type="entry name" value="Concanavalin A-like lectins/glucanases"/>
    <property type="match status" value="1"/>
</dbReference>
<evidence type="ECO:0000313" key="4">
    <source>
        <dbReference type="Proteomes" id="UP000694397"/>
    </source>
</evidence>
<sequence length="329" mass="37746">MFEQTRVNLEKQYEELQELLDHNKEQAFRLFLAQKESLLQGLDTLVLQDEQNQQTMANMEQELLQLKSSLDCESPAALLKIKELDTNVKAIEDFYKHLKKQICVDNKRLKGLENSVRQIVEESKELLTRPWKFAENITFDETTACGNLKTSADKTTLHCTPSGPQKQYPKQREEAAATILATQFFTSGCHYWEVEVKNLTGWTVGVVDQGWKKRRREEALGQDKSSWALQLDDGMLVAMHDDEIEILREQNHAERLGIFLDFSKGILRFFNVDTGCVLHTFFAKFKMPVYPAFSIKNENTNIVSLMLCKLVPTGDLPVETAVTDIQIPL</sequence>
<dbReference type="Ensembl" id="ENSSFOT00015058892.1">
    <property type="protein sequence ID" value="ENSSFOP00015064474.1"/>
    <property type="gene ID" value="ENSSFOG00015019656.2"/>
</dbReference>
<reference evidence="3" key="3">
    <citation type="submission" date="2025-09" db="UniProtKB">
        <authorList>
            <consortium name="Ensembl"/>
        </authorList>
    </citation>
    <scope>IDENTIFICATION</scope>
</reference>
<dbReference type="OrthoDB" id="426657at2759"/>
<dbReference type="PANTHER" id="PTHR24103">
    <property type="entry name" value="E3 UBIQUITIN-PROTEIN LIGASE TRIM"/>
    <property type="match status" value="1"/>
</dbReference>
<dbReference type="Proteomes" id="UP000694397">
    <property type="component" value="Chromosome 7"/>
</dbReference>
<dbReference type="InterPro" id="IPR043136">
    <property type="entry name" value="B30.2/SPRY_sf"/>
</dbReference>
<proteinExistence type="predicted"/>
<dbReference type="PROSITE" id="PS50188">
    <property type="entry name" value="B302_SPRY"/>
    <property type="match status" value="1"/>
</dbReference>
<dbReference type="Pfam" id="PF00622">
    <property type="entry name" value="SPRY"/>
    <property type="match status" value="1"/>
</dbReference>
<reference evidence="3" key="2">
    <citation type="submission" date="2025-08" db="UniProtKB">
        <authorList>
            <consortium name="Ensembl"/>
        </authorList>
    </citation>
    <scope>IDENTIFICATION</scope>
</reference>
<evidence type="ECO:0000259" key="2">
    <source>
        <dbReference type="PROSITE" id="PS50188"/>
    </source>
</evidence>
<name>A0A8D0CFV8_SCLFO</name>